<organism evidence="1 2">
    <name type="scientific">Delphinapterus leucas</name>
    <name type="common">Beluga whale</name>
    <dbReference type="NCBI Taxonomy" id="9749"/>
    <lineage>
        <taxon>Eukaryota</taxon>
        <taxon>Metazoa</taxon>
        <taxon>Chordata</taxon>
        <taxon>Craniata</taxon>
        <taxon>Vertebrata</taxon>
        <taxon>Euteleostomi</taxon>
        <taxon>Mammalia</taxon>
        <taxon>Eutheria</taxon>
        <taxon>Laurasiatheria</taxon>
        <taxon>Artiodactyla</taxon>
        <taxon>Whippomorpha</taxon>
        <taxon>Cetacea</taxon>
        <taxon>Odontoceti</taxon>
        <taxon>Monodontidae</taxon>
        <taxon>Delphinapterus</taxon>
    </lineage>
</organism>
<dbReference type="AlphaFoldDB" id="A0A7F8K4I0"/>
<dbReference type="GeneID" id="115802132"/>
<accession>A0A7F8K4I0</accession>
<dbReference type="RefSeq" id="XP_030616334.1">
    <property type="nucleotide sequence ID" value="XM_030760474.1"/>
</dbReference>
<gene>
    <name evidence="2" type="primary">LOC115802132</name>
</gene>
<reference evidence="2" key="1">
    <citation type="submission" date="2025-08" db="UniProtKB">
        <authorList>
            <consortium name="RefSeq"/>
        </authorList>
    </citation>
    <scope>IDENTIFICATION</scope>
    <source>
        <tissue evidence="2">Blood</tissue>
    </source>
</reference>
<sequence>MGHTSPRKTWTVSISSVQHGNSPIEYASKCRWFNRMLSACLPLQDTPCFTHSSDNLYHHVPIPYKTGQGLYWSPSPGQAAVLEVSAEDSALYFFEHTGSDTNTSSSQHQVHRPPMPAALTYSAASPVTAIPMSRPPPSAALVLDGSRLPQAMLNASSSLDALLIRTRLFSLK</sequence>
<proteinExistence type="predicted"/>
<protein>
    <submittedName>
        <fullName evidence="2">Uncharacterized protein LOC115802132 isoform X2</fullName>
    </submittedName>
</protein>
<dbReference type="Proteomes" id="UP000248483">
    <property type="component" value="Unplaced"/>
</dbReference>
<evidence type="ECO:0000313" key="2">
    <source>
        <dbReference type="RefSeq" id="XP_030616334.1"/>
    </source>
</evidence>
<evidence type="ECO:0000313" key="1">
    <source>
        <dbReference type="Proteomes" id="UP000248483"/>
    </source>
</evidence>
<keyword evidence="1" id="KW-1185">Reference proteome</keyword>
<name>A0A7F8K4I0_DELLE</name>